<protein>
    <submittedName>
        <fullName evidence="1">Uncharacterized protein</fullName>
    </submittedName>
</protein>
<reference evidence="1" key="1">
    <citation type="submission" date="2024-11" db="EMBL/GenBank/DDBJ databases">
        <title>Sequencing of Borrelia variable plasmids from multiple Borrelia sensu lato isolates.</title>
        <authorList>
            <person name="Mongodin E.F."/>
            <person name="Rudenko N."/>
            <person name="Fraser C.M."/>
            <person name="Schutzer S."/>
            <person name="Luft B."/>
            <person name="Morgan R."/>
            <person name="Casjens S."/>
            <person name="Qiu W."/>
        </authorList>
    </citation>
    <scope>NUCLEOTIDE SEQUENCE</scope>
    <source>
        <strain evidence="1">SCGT-18</strain>
    </source>
</reference>
<dbReference type="EMBL" id="CP179473">
    <property type="protein sequence ID" value="XPC85705.1"/>
    <property type="molecule type" value="Genomic_DNA"/>
</dbReference>
<proteinExistence type="predicted"/>
<dbReference type="Proteomes" id="UP001304851">
    <property type="component" value="Plasmid lp25"/>
</dbReference>
<gene>
    <name evidence="1" type="ORF">QIA18_06325</name>
</gene>
<evidence type="ECO:0000313" key="2">
    <source>
        <dbReference type="Proteomes" id="UP001304851"/>
    </source>
</evidence>
<accession>A0ACD5GMC0</accession>
<keyword evidence="1" id="KW-0614">Plasmid</keyword>
<sequence>MQLRKNIYNNNFSTNEFSGSISQTIAYELFIVRLNNKNNEK</sequence>
<keyword evidence="2" id="KW-1185">Reference proteome</keyword>
<evidence type="ECO:0000313" key="1">
    <source>
        <dbReference type="EMBL" id="XPC85705.1"/>
    </source>
</evidence>
<organism evidence="1 2">
    <name type="scientific">Borreliella carolinensis</name>
    <dbReference type="NCBI Taxonomy" id="478174"/>
    <lineage>
        <taxon>Bacteria</taxon>
        <taxon>Pseudomonadati</taxon>
        <taxon>Spirochaetota</taxon>
        <taxon>Spirochaetia</taxon>
        <taxon>Spirochaetales</taxon>
        <taxon>Borreliaceae</taxon>
        <taxon>Borreliella</taxon>
    </lineage>
</organism>
<name>A0ACD5GMC0_9SPIR</name>
<geneLocation type="plasmid" evidence="1 2">
    <name>lp25</name>
</geneLocation>